<dbReference type="Gene3D" id="1.20.272.10">
    <property type="match status" value="1"/>
</dbReference>
<gene>
    <name evidence="2" type="ORF">S06H3_53081</name>
</gene>
<dbReference type="SUPFAM" id="SSF48019">
    <property type="entry name" value="post-AAA+ oligomerization domain-like"/>
    <property type="match status" value="1"/>
</dbReference>
<dbReference type="InterPro" id="IPR015199">
    <property type="entry name" value="DNA_pol_III_delta_C"/>
</dbReference>
<comment type="caution">
    <text evidence="2">The sequence shown here is derived from an EMBL/GenBank/DDBJ whole genome shotgun (WGS) entry which is preliminary data.</text>
</comment>
<dbReference type="GO" id="GO:0006260">
    <property type="term" value="P:DNA replication"/>
    <property type="evidence" value="ECO:0007669"/>
    <property type="project" value="InterPro"/>
</dbReference>
<dbReference type="InterPro" id="IPR008921">
    <property type="entry name" value="DNA_pol3_clamp-load_cplx_C"/>
</dbReference>
<evidence type="ECO:0000313" key="2">
    <source>
        <dbReference type="EMBL" id="GAI54175.1"/>
    </source>
</evidence>
<reference evidence="2" key="1">
    <citation type="journal article" date="2014" name="Front. Microbiol.">
        <title>High frequency of phylogenetically diverse reductive dehalogenase-homologous genes in deep subseafloor sedimentary metagenomes.</title>
        <authorList>
            <person name="Kawai M."/>
            <person name="Futagami T."/>
            <person name="Toyoda A."/>
            <person name="Takaki Y."/>
            <person name="Nishi S."/>
            <person name="Hori S."/>
            <person name="Arai W."/>
            <person name="Tsubouchi T."/>
            <person name="Morono Y."/>
            <person name="Uchiyama I."/>
            <person name="Ito T."/>
            <person name="Fujiyama A."/>
            <person name="Inagaki F."/>
            <person name="Takami H."/>
        </authorList>
    </citation>
    <scope>NUCLEOTIDE SEQUENCE</scope>
    <source>
        <strain evidence="2">Expedition CK06-06</strain>
    </source>
</reference>
<dbReference type="GO" id="GO:0003677">
    <property type="term" value="F:DNA binding"/>
    <property type="evidence" value="ECO:0007669"/>
    <property type="project" value="InterPro"/>
</dbReference>
<dbReference type="EMBL" id="BARV01033811">
    <property type="protein sequence ID" value="GAI54175.1"/>
    <property type="molecule type" value="Genomic_DNA"/>
</dbReference>
<feature type="domain" description="DNA polymerase III delta subunit C-terminal" evidence="1">
    <location>
        <begin position="20"/>
        <end position="110"/>
    </location>
</feature>
<dbReference type="GO" id="GO:0009360">
    <property type="term" value="C:DNA polymerase III complex"/>
    <property type="evidence" value="ECO:0007669"/>
    <property type="project" value="InterPro"/>
</dbReference>
<sequence>IERLLNITNADCEERFTYATELVAQFSRRKGAVQEVLDLWLDFWRDLLLVKVGCSEAITDVDLEATLVEMARGYNLTQIRAFINSIQAAGEQLRQNANPRLVLEVLMLSIPRREEAIGVKDG</sequence>
<name>X1QTD7_9ZZZZ</name>
<evidence type="ECO:0000259" key="1">
    <source>
        <dbReference type="Pfam" id="PF09115"/>
    </source>
</evidence>
<accession>X1QTD7</accession>
<dbReference type="AlphaFoldDB" id="X1QTD7"/>
<proteinExistence type="predicted"/>
<protein>
    <recommendedName>
        <fullName evidence="1">DNA polymerase III delta subunit C-terminal domain-containing protein</fullName>
    </recommendedName>
</protein>
<feature type="non-terminal residue" evidence="2">
    <location>
        <position position="1"/>
    </location>
</feature>
<dbReference type="Pfam" id="PF09115">
    <property type="entry name" value="DNApol3-delta_C"/>
    <property type="match status" value="1"/>
</dbReference>
<dbReference type="GO" id="GO:0003887">
    <property type="term" value="F:DNA-directed DNA polymerase activity"/>
    <property type="evidence" value="ECO:0007669"/>
    <property type="project" value="InterPro"/>
</dbReference>
<organism evidence="2">
    <name type="scientific">marine sediment metagenome</name>
    <dbReference type="NCBI Taxonomy" id="412755"/>
    <lineage>
        <taxon>unclassified sequences</taxon>
        <taxon>metagenomes</taxon>
        <taxon>ecological metagenomes</taxon>
    </lineage>
</organism>